<dbReference type="OrthoDB" id="1649074at2"/>
<dbReference type="InterPro" id="IPR007920">
    <property type="entry name" value="UPF0223"/>
</dbReference>
<keyword evidence="2" id="KW-1185">Reference proteome</keyword>
<dbReference type="SUPFAM" id="SSF158504">
    <property type="entry name" value="BH2638-like"/>
    <property type="match status" value="1"/>
</dbReference>
<dbReference type="PIRSF" id="PIRSF037260">
    <property type="entry name" value="UPF0223"/>
    <property type="match status" value="1"/>
</dbReference>
<dbReference type="NCBIfam" id="NF003353">
    <property type="entry name" value="PRK04387.1"/>
    <property type="match status" value="1"/>
</dbReference>
<organism evidence="1 2">
    <name type="scientific">Dolosicoccus paucivorans</name>
    <dbReference type="NCBI Taxonomy" id="84521"/>
    <lineage>
        <taxon>Bacteria</taxon>
        <taxon>Bacillati</taxon>
        <taxon>Bacillota</taxon>
        <taxon>Bacilli</taxon>
        <taxon>Lactobacillales</taxon>
        <taxon>Aerococcaceae</taxon>
        <taxon>Dolosicoccus</taxon>
    </lineage>
</organism>
<dbReference type="AlphaFoldDB" id="A0A2N6SM04"/>
<dbReference type="STRING" id="84521.SAMN04487994_10115"/>
<name>A0A2N6SM04_9LACT</name>
<dbReference type="EMBL" id="PNHE01000027">
    <property type="protein sequence ID" value="PMC58069.1"/>
    <property type="molecule type" value="Genomic_DNA"/>
</dbReference>
<proteinExistence type="predicted"/>
<reference evidence="1 2" key="1">
    <citation type="submission" date="2017-09" db="EMBL/GenBank/DDBJ databases">
        <title>Bacterial strain isolated from the female urinary microbiota.</title>
        <authorList>
            <person name="Thomas-White K."/>
            <person name="Kumar N."/>
            <person name="Forster S."/>
            <person name="Putonti C."/>
            <person name="Lawley T."/>
            <person name="Wolfe A.J."/>
        </authorList>
    </citation>
    <scope>NUCLEOTIDE SEQUENCE [LARGE SCALE GENOMIC DNA]</scope>
    <source>
        <strain evidence="1 2">UMB0852</strain>
    </source>
</reference>
<dbReference type="Proteomes" id="UP000235682">
    <property type="component" value="Unassembled WGS sequence"/>
</dbReference>
<evidence type="ECO:0000313" key="1">
    <source>
        <dbReference type="EMBL" id="PMC58069.1"/>
    </source>
</evidence>
<dbReference type="Pfam" id="PF05256">
    <property type="entry name" value="UPF0223"/>
    <property type="match status" value="1"/>
</dbReference>
<evidence type="ECO:0000313" key="2">
    <source>
        <dbReference type="Proteomes" id="UP000235682"/>
    </source>
</evidence>
<gene>
    <name evidence="1" type="ORF">CJ205_06400</name>
</gene>
<protein>
    <submittedName>
        <fullName evidence="1">Uncharacterized protein</fullName>
    </submittedName>
</protein>
<accession>A0A2N6SM04</accession>
<sequence length="94" mass="11236">MKYSYPLSEDWSTEEMVQVIEWLNQVEKVYESHATLEELQNHYRLFKQIVTSIMEEKQIDRQFKQLSGYSTYQVVKTMKSLLKEKAPLNTKVSL</sequence>
<dbReference type="InterPro" id="IPR023324">
    <property type="entry name" value="BH2638-like_sf"/>
</dbReference>
<dbReference type="RefSeq" id="WP_102227943.1">
    <property type="nucleotide sequence ID" value="NZ_PNFY01000027.1"/>
</dbReference>
<comment type="caution">
    <text evidence="1">The sequence shown here is derived from an EMBL/GenBank/DDBJ whole genome shotgun (WGS) entry which is preliminary data.</text>
</comment>
<dbReference type="Gene3D" id="1.10.220.80">
    <property type="entry name" value="BH2638-like"/>
    <property type="match status" value="1"/>
</dbReference>